<dbReference type="Proteomes" id="UP000627292">
    <property type="component" value="Unassembled WGS sequence"/>
</dbReference>
<name>A0A917IX97_9BACT</name>
<evidence type="ECO:0000256" key="1">
    <source>
        <dbReference type="ARBA" id="ARBA00006484"/>
    </source>
</evidence>
<dbReference type="PANTHER" id="PTHR44169:SF6">
    <property type="entry name" value="NADPH-DEPENDENT 1-ACYLDIHYDROXYACETONE PHOSPHATE REDUCTASE"/>
    <property type="match status" value="1"/>
</dbReference>
<organism evidence="3 4">
    <name type="scientific">Filimonas zeae</name>
    <dbReference type="NCBI Taxonomy" id="1737353"/>
    <lineage>
        <taxon>Bacteria</taxon>
        <taxon>Pseudomonadati</taxon>
        <taxon>Bacteroidota</taxon>
        <taxon>Chitinophagia</taxon>
        <taxon>Chitinophagales</taxon>
        <taxon>Chitinophagaceae</taxon>
        <taxon>Filimonas</taxon>
    </lineage>
</organism>
<dbReference type="InterPro" id="IPR036291">
    <property type="entry name" value="NAD(P)-bd_dom_sf"/>
</dbReference>
<comment type="similarity">
    <text evidence="1">Belongs to the short-chain dehydrogenases/reductases (SDR) family.</text>
</comment>
<dbReference type="Gene3D" id="3.40.50.720">
    <property type="entry name" value="NAD(P)-binding Rossmann-like Domain"/>
    <property type="match status" value="1"/>
</dbReference>
<reference evidence="3" key="2">
    <citation type="submission" date="2020-09" db="EMBL/GenBank/DDBJ databases">
        <authorList>
            <person name="Sun Q."/>
            <person name="Zhou Y."/>
        </authorList>
    </citation>
    <scope>NUCLEOTIDE SEQUENCE</scope>
    <source>
        <strain evidence="3">CGMCC 1.15290</strain>
    </source>
</reference>
<dbReference type="RefSeq" id="WP_188951547.1">
    <property type="nucleotide sequence ID" value="NZ_BMIB01000002.1"/>
</dbReference>
<keyword evidence="2" id="KW-0560">Oxidoreductase</keyword>
<dbReference type="EMBL" id="BMIB01000002">
    <property type="protein sequence ID" value="GGH64404.1"/>
    <property type="molecule type" value="Genomic_DNA"/>
</dbReference>
<reference evidence="3" key="1">
    <citation type="journal article" date="2014" name="Int. J. Syst. Evol. Microbiol.">
        <title>Complete genome sequence of Corynebacterium casei LMG S-19264T (=DSM 44701T), isolated from a smear-ripened cheese.</title>
        <authorList>
            <consortium name="US DOE Joint Genome Institute (JGI-PGF)"/>
            <person name="Walter F."/>
            <person name="Albersmeier A."/>
            <person name="Kalinowski J."/>
            <person name="Ruckert C."/>
        </authorList>
    </citation>
    <scope>NUCLEOTIDE SEQUENCE</scope>
    <source>
        <strain evidence="3">CGMCC 1.15290</strain>
    </source>
</reference>
<comment type="caution">
    <text evidence="3">The sequence shown here is derived from an EMBL/GenBank/DDBJ whole genome shotgun (WGS) entry which is preliminary data.</text>
</comment>
<accession>A0A917IX97</accession>
<evidence type="ECO:0000313" key="4">
    <source>
        <dbReference type="Proteomes" id="UP000627292"/>
    </source>
</evidence>
<evidence type="ECO:0000313" key="3">
    <source>
        <dbReference type="EMBL" id="GGH64404.1"/>
    </source>
</evidence>
<dbReference type="AlphaFoldDB" id="A0A917IX97"/>
<sequence length="82" mass="8863">MKKTIFITGASTGMGKATAIFFQQKGWNVIPTMRNPDKETDLSQLENVILLPLDVTDPGMIKSAVTKAISIHSVDVVFNNAG</sequence>
<dbReference type="PANTHER" id="PTHR44169">
    <property type="entry name" value="NADPH-DEPENDENT 1-ACYLDIHYDROXYACETONE PHOSPHATE REDUCTASE"/>
    <property type="match status" value="1"/>
</dbReference>
<dbReference type="GO" id="GO:0016491">
    <property type="term" value="F:oxidoreductase activity"/>
    <property type="evidence" value="ECO:0007669"/>
    <property type="project" value="UniProtKB-KW"/>
</dbReference>
<proteinExistence type="inferred from homology"/>
<evidence type="ECO:0008006" key="5">
    <source>
        <dbReference type="Google" id="ProtNLM"/>
    </source>
</evidence>
<gene>
    <name evidence="3" type="ORF">GCM10011379_16420</name>
</gene>
<dbReference type="InterPro" id="IPR002347">
    <property type="entry name" value="SDR_fam"/>
</dbReference>
<dbReference type="SUPFAM" id="SSF51735">
    <property type="entry name" value="NAD(P)-binding Rossmann-fold domains"/>
    <property type="match status" value="1"/>
</dbReference>
<dbReference type="Pfam" id="PF00106">
    <property type="entry name" value="adh_short"/>
    <property type="match status" value="1"/>
</dbReference>
<evidence type="ECO:0000256" key="2">
    <source>
        <dbReference type="ARBA" id="ARBA00023002"/>
    </source>
</evidence>
<protein>
    <recommendedName>
        <fullName evidence="5">Short chain dehydrogenase</fullName>
    </recommendedName>
</protein>
<keyword evidence="4" id="KW-1185">Reference proteome</keyword>
<dbReference type="PRINTS" id="PR00081">
    <property type="entry name" value="GDHRDH"/>
</dbReference>